<feature type="region of interest" description="Disordered" evidence="1">
    <location>
        <begin position="135"/>
        <end position="227"/>
    </location>
</feature>
<evidence type="ECO:0000313" key="4">
    <source>
        <dbReference type="RefSeq" id="XP_013925477.1"/>
    </source>
</evidence>
<accession>A0A6I9YML6</accession>
<dbReference type="Proteomes" id="UP000504617">
    <property type="component" value="Unplaced"/>
</dbReference>
<dbReference type="GeneID" id="106551839"/>
<organism evidence="3 4">
    <name type="scientific">Thamnophis sirtalis</name>
    <dbReference type="NCBI Taxonomy" id="35019"/>
    <lineage>
        <taxon>Eukaryota</taxon>
        <taxon>Metazoa</taxon>
        <taxon>Chordata</taxon>
        <taxon>Craniata</taxon>
        <taxon>Vertebrata</taxon>
        <taxon>Euteleostomi</taxon>
        <taxon>Lepidosauria</taxon>
        <taxon>Squamata</taxon>
        <taxon>Bifurcata</taxon>
        <taxon>Unidentata</taxon>
        <taxon>Episquamata</taxon>
        <taxon>Toxicofera</taxon>
        <taxon>Serpentes</taxon>
        <taxon>Colubroidea</taxon>
        <taxon>Colubridae</taxon>
        <taxon>Natricinae</taxon>
        <taxon>Thamnophis</taxon>
    </lineage>
</organism>
<feature type="region of interest" description="Disordered" evidence="1">
    <location>
        <begin position="1"/>
        <end position="59"/>
    </location>
</feature>
<dbReference type="Pfam" id="PF16788">
    <property type="entry name" value="ATF7IP_BD"/>
    <property type="match status" value="1"/>
</dbReference>
<keyword evidence="3" id="KW-1185">Reference proteome</keyword>
<dbReference type="InterPro" id="IPR031870">
    <property type="entry name" value="ATF7IP_BD"/>
</dbReference>
<dbReference type="OrthoDB" id="2434995at2759"/>
<feature type="compositionally biased region" description="Low complexity" evidence="1">
    <location>
        <begin position="38"/>
        <end position="49"/>
    </location>
</feature>
<dbReference type="KEGG" id="tsr:106551839"/>
<name>A0A6I9YML6_9SAUR</name>
<evidence type="ECO:0000313" key="3">
    <source>
        <dbReference type="Proteomes" id="UP000504617"/>
    </source>
</evidence>
<evidence type="ECO:0000259" key="2">
    <source>
        <dbReference type="Pfam" id="PF16788"/>
    </source>
</evidence>
<feature type="domain" description="ATF7-interacting protein protein binding" evidence="2">
    <location>
        <begin position="204"/>
        <end position="296"/>
    </location>
</feature>
<protein>
    <submittedName>
        <fullName evidence="4">Uncharacterized protein LOC106551839</fullName>
    </submittedName>
</protein>
<dbReference type="AlphaFoldDB" id="A0A6I9YML6"/>
<evidence type="ECO:0000256" key="1">
    <source>
        <dbReference type="SAM" id="MobiDB-lite"/>
    </source>
</evidence>
<dbReference type="RefSeq" id="XP_013925477.1">
    <property type="nucleotide sequence ID" value="XM_014070002.1"/>
</dbReference>
<proteinExistence type="predicted"/>
<sequence>MNPGTEIQKPLRARKTMPQSSRKQMGHLSRRKAGEGAVGPAGPVEASGAQEEAGARLKPLPAKEPLAGLLVNSEISIYKDPQEMLQDLPNPGVRRFLSASTLQDILSYYYEKDSGCPLSKPVEASLESAPAAQLPDRLPVASSTHKKADVAAETPGCQTLPALQEEERRFGVPETDGVMPAGPLGDGQRKRTASSSGEEGSVLSKRSKASGDPAQRTTPAVEKAESGLEKARGWIRSQLKASMREFDQGLRHLSERIDRTQCLRKHEGIAIKIVKKISRLDRHINALIAFQRKEPSSKVKRTLGLAHLVTWRAWVSGSCFRWRSWSPD</sequence>
<reference evidence="4" key="1">
    <citation type="submission" date="2025-08" db="UniProtKB">
        <authorList>
            <consortium name="RefSeq"/>
        </authorList>
    </citation>
    <scope>IDENTIFICATION</scope>
</reference>
<gene>
    <name evidence="4" type="primary">LOC106551839</name>
</gene>